<protein>
    <recommendedName>
        <fullName evidence="4">DUF3568 domain-containing protein</fullName>
    </recommendedName>
</protein>
<dbReference type="Proteomes" id="UP000177445">
    <property type="component" value="Chromosome"/>
</dbReference>
<evidence type="ECO:0000313" key="2">
    <source>
        <dbReference type="EMBL" id="AOY88061.1"/>
    </source>
</evidence>
<accession>A0A1D9GKI2</accession>
<evidence type="ECO:0008006" key="4">
    <source>
        <dbReference type="Google" id="ProtNLM"/>
    </source>
</evidence>
<reference evidence="2 3" key="1">
    <citation type="submission" date="2016-10" db="EMBL/GenBank/DDBJ databases">
        <title>Marinobacter salinus sp. nov., a moderately halophilic bacterium isolated from a tidal flat environment.</title>
        <authorList>
            <person name="Park S.-J."/>
        </authorList>
    </citation>
    <scope>NUCLEOTIDE SEQUENCE [LARGE SCALE GENOMIC DNA]</scope>
    <source>
        <strain evidence="2 3">Hb8</strain>
    </source>
</reference>
<sequence>MINKEVLVLLFLLSGSAIAGEKPPELWSWFKDLSKSKEACEIQSSYALQVLGLENQVENEYGIYGNVKSNRVVVKCIEISPTQSKLMVAVAGYNKDSVELVRNKIIDSIQ</sequence>
<gene>
    <name evidence="2" type="ORF">BKP64_07685</name>
</gene>
<dbReference type="KEGG" id="msq:BKP64_07685"/>
<dbReference type="EMBL" id="CP017715">
    <property type="protein sequence ID" value="AOY88061.1"/>
    <property type="molecule type" value="Genomic_DNA"/>
</dbReference>
<dbReference type="OrthoDB" id="6367750at2"/>
<feature type="chain" id="PRO_5009441939" description="DUF3568 domain-containing protein" evidence="1">
    <location>
        <begin position="20"/>
        <end position="110"/>
    </location>
</feature>
<dbReference type="STRING" id="1874317.BKP64_07685"/>
<keyword evidence="3" id="KW-1185">Reference proteome</keyword>
<evidence type="ECO:0000256" key="1">
    <source>
        <dbReference type="SAM" id="SignalP"/>
    </source>
</evidence>
<feature type="signal peptide" evidence="1">
    <location>
        <begin position="1"/>
        <end position="19"/>
    </location>
</feature>
<organism evidence="2 3">
    <name type="scientific">Marinobacter salinus</name>
    <dbReference type="NCBI Taxonomy" id="1874317"/>
    <lineage>
        <taxon>Bacteria</taxon>
        <taxon>Pseudomonadati</taxon>
        <taxon>Pseudomonadota</taxon>
        <taxon>Gammaproteobacteria</taxon>
        <taxon>Pseudomonadales</taxon>
        <taxon>Marinobacteraceae</taxon>
        <taxon>Marinobacter</taxon>
    </lineage>
</organism>
<dbReference type="AlphaFoldDB" id="A0A1D9GKI2"/>
<evidence type="ECO:0000313" key="3">
    <source>
        <dbReference type="Proteomes" id="UP000177445"/>
    </source>
</evidence>
<keyword evidence="1" id="KW-0732">Signal</keyword>
<proteinExistence type="predicted"/>
<dbReference type="RefSeq" id="WP_070968133.1">
    <property type="nucleotide sequence ID" value="NZ_CP017715.1"/>
</dbReference>
<name>A0A1D9GKI2_9GAMM</name>